<dbReference type="PANTHER" id="PTHR13140:SF706">
    <property type="entry name" value="DILUTE CLASS UNCONVENTIONAL MYOSIN, ISOFORM C"/>
    <property type="match status" value="1"/>
</dbReference>
<keyword evidence="5" id="KW-0009">Actin-binding</keyword>
<dbReference type="InterPro" id="IPR027417">
    <property type="entry name" value="P-loop_NTPase"/>
</dbReference>
<dbReference type="SMART" id="SM00242">
    <property type="entry name" value="MYSc"/>
    <property type="match status" value="1"/>
</dbReference>
<organism evidence="7 8">
    <name type="scientific">Tremella mesenterica</name>
    <name type="common">Jelly fungus</name>
    <dbReference type="NCBI Taxonomy" id="5217"/>
    <lineage>
        <taxon>Eukaryota</taxon>
        <taxon>Fungi</taxon>
        <taxon>Dikarya</taxon>
        <taxon>Basidiomycota</taxon>
        <taxon>Agaricomycotina</taxon>
        <taxon>Tremellomycetes</taxon>
        <taxon>Tremellales</taxon>
        <taxon>Tremellaceae</taxon>
        <taxon>Tremella</taxon>
    </lineage>
</organism>
<reference evidence="7 8" key="1">
    <citation type="submission" date="2016-06" db="EMBL/GenBank/DDBJ databases">
        <title>Evolution of pathogenesis and genome organization in the Tremellales.</title>
        <authorList>
            <person name="Cuomo C."/>
            <person name="Litvintseva A."/>
            <person name="Heitman J."/>
            <person name="Chen Y."/>
            <person name="Sun S."/>
            <person name="Springer D."/>
            <person name="Dromer F."/>
            <person name="Young S."/>
            <person name="Zeng Q."/>
            <person name="Chapman S."/>
            <person name="Gujja S."/>
            <person name="Saif S."/>
            <person name="Birren B."/>
        </authorList>
    </citation>
    <scope>NUCLEOTIDE SEQUENCE [LARGE SCALE GENOMIC DNA]</scope>
    <source>
        <strain evidence="7 8">ATCC 28783</strain>
    </source>
</reference>
<dbReference type="Gene3D" id="1.20.58.530">
    <property type="match status" value="1"/>
</dbReference>
<dbReference type="GO" id="GO:0016020">
    <property type="term" value="C:membrane"/>
    <property type="evidence" value="ECO:0007669"/>
    <property type="project" value="TreeGrafter"/>
</dbReference>
<dbReference type="Pfam" id="PF00063">
    <property type="entry name" value="Myosin_head"/>
    <property type="match status" value="2"/>
</dbReference>
<dbReference type="GO" id="GO:0051015">
    <property type="term" value="F:actin filament binding"/>
    <property type="evidence" value="ECO:0007669"/>
    <property type="project" value="TreeGrafter"/>
</dbReference>
<dbReference type="GO" id="GO:0007015">
    <property type="term" value="P:actin filament organization"/>
    <property type="evidence" value="ECO:0007669"/>
    <property type="project" value="TreeGrafter"/>
</dbReference>
<comment type="caution">
    <text evidence="7">The sequence shown here is derived from an EMBL/GenBank/DDBJ whole genome shotgun (WGS) entry which is preliminary data.</text>
</comment>
<sequence>MPAMQVISDITRLDVIDEPSVCDLLLARRNLTFPLNHTWCQDALIILRPDPSTTPPNDTYHLEKLTQLEAAWDEGHALEPHIYSAAINVFKQSQHTRRDHNVIFSGDSGSGKTINAAHLISALHHLIPSVTKGSVAGAGTHDQASLARNVTTALETILEGFGHADTVLNNNSSRFIKMTEIHWAPSSSTDPSSPPRSFGTCYKAVLLEQSRIINSGTCKRFHILESLDHLLTQYRVTSSDQLNHRNGLIDHLLELGSVGSDSPFVKYTRALSQVLPPDQVKSTIEVLTAHQEIRWRRWPTCLVSRVITLLGKSASGVDVNGVTMEKRKNSIACFLYTSLFNVSRLVKRHTRPEENAEYVLQGIVDAVNRLTAAETVLPFDKEETRHSVNVIRILDIYGFETFQKNGLSQLLINKTNENVHAKFIDSLIQASTLTGREGNFNFSLDTPSRLDATLGQAAREIEGRRDKMNKFISLFQDTIRRKHDPSKVYDENYNSSPCSSGTSFEGSMPVTLPQYAGDVTYDFSLCVRANDQSLPDETEATLGSEARNEMLKSVLAFRDVGTVARLGKTLTVTALHEREWKGLVRTLGEGDTTFIKCIRLDSEDDVISLRQQLRVNGILYAAQVLKGLLPVGLDFESFHDK</sequence>
<dbReference type="InParanoid" id="A0A4Q1BHP5"/>
<dbReference type="Gene3D" id="1.10.10.820">
    <property type="match status" value="1"/>
</dbReference>
<dbReference type="SUPFAM" id="SSF52540">
    <property type="entry name" value="P-loop containing nucleoside triphosphate hydrolases"/>
    <property type="match status" value="1"/>
</dbReference>
<dbReference type="Gene3D" id="3.40.850.10">
    <property type="entry name" value="Kinesin motor domain"/>
    <property type="match status" value="1"/>
</dbReference>
<dbReference type="Gene3D" id="1.20.120.720">
    <property type="entry name" value="Myosin VI head, motor domain, U50 subdomain"/>
    <property type="match status" value="1"/>
</dbReference>
<gene>
    <name evidence="7" type="ORF">M231_05630</name>
</gene>
<dbReference type="InterPro" id="IPR001609">
    <property type="entry name" value="Myosin_head_motor_dom-like"/>
</dbReference>
<dbReference type="InterPro" id="IPR036961">
    <property type="entry name" value="Kinesin_motor_dom_sf"/>
</dbReference>
<dbReference type="EMBL" id="SDIL01000077">
    <property type="protein sequence ID" value="RXK37114.1"/>
    <property type="molecule type" value="Genomic_DNA"/>
</dbReference>
<evidence type="ECO:0000256" key="3">
    <source>
        <dbReference type="ARBA" id="ARBA00023123"/>
    </source>
</evidence>
<keyword evidence="4" id="KW-0505">Motor protein</keyword>
<feature type="domain" description="Myosin motor" evidence="6">
    <location>
        <begin position="1"/>
        <end position="641"/>
    </location>
</feature>
<keyword evidence="8" id="KW-1185">Reference proteome</keyword>
<evidence type="ECO:0000256" key="2">
    <source>
        <dbReference type="ARBA" id="ARBA00022840"/>
    </source>
</evidence>
<evidence type="ECO:0000259" key="6">
    <source>
        <dbReference type="SMART" id="SM00242"/>
    </source>
</evidence>
<keyword evidence="2" id="KW-0067">ATP-binding</keyword>
<dbReference type="GO" id="GO:0005524">
    <property type="term" value="F:ATP binding"/>
    <property type="evidence" value="ECO:0007669"/>
    <property type="project" value="UniProtKB-KW"/>
</dbReference>
<accession>A0A4Q1BHP5</accession>
<evidence type="ECO:0000313" key="8">
    <source>
        <dbReference type="Proteomes" id="UP000289152"/>
    </source>
</evidence>
<protein>
    <recommendedName>
        <fullName evidence="6">Myosin motor domain-containing protein</fullName>
    </recommendedName>
</protein>
<keyword evidence="3" id="KW-0518">Myosin</keyword>
<dbReference type="OrthoDB" id="446535at2759"/>
<dbReference type="GO" id="GO:0005737">
    <property type="term" value="C:cytoplasm"/>
    <property type="evidence" value="ECO:0007669"/>
    <property type="project" value="TreeGrafter"/>
</dbReference>
<evidence type="ECO:0000256" key="1">
    <source>
        <dbReference type="ARBA" id="ARBA00022741"/>
    </source>
</evidence>
<name>A0A4Q1BHP5_TREME</name>
<dbReference type="PRINTS" id="PR00193">
    <property type="entry name" value="MYOSINHEAVY"/>
</dbReference>
<evidence type="ECO:0000256" key="5">
    <source>
        <dbReference type="ARBA" id="ARBA00023203"/>
    </source>
</evidence>
<dbReference type="STRING" id="5217.A0A4Q1BHP5"/>
<dbReference type="VEuPathDB" id="FungiDB:TREMEDRAFT_66517"/>
<dbReference type="PANTHER" id="PTHR13140">
    <property type="entry name" value="MYOSIN"/>
    <property type="match status" value="1"/>
</dbReference>
<dbReference type="GO" id="GO:0000146">
    <property type="term" value="F:microfilament motor activity"/>
    <property type="evidence" value="ECO:0007669"/>
    <property type="project" value="TreeGrafter"/>
</dbReference>
<evidence type="ECO:0000256" key="4">
    <source>
        <dbReference type="ARBA" id="ARBA00023175"/>
    </source>
</evidence>
<evidence type="ECO:0000313" key="7">
    <source>
        <dbReference type="EMBL" id="RXK37114.1"/>
    </source>
</evidence>
<dbReference type="Proteomes" id="UP000289152">
    <property type="component" value="Unassembled WGS sequence"/>
</dbReference>
<dbReference type="AlphaFoldDB" id="A0A4Q1BHP5"/>
<dbReference type="GO" id="GO:0016459">
    <property type="term" value="C:myosin complex"/>
    <property type="evidence" value="ECO:0007669"/>
    <property type="project" value="UniProtKB-KW"/>
</dbReference>
<keyword evidence="1" id="KW-0547">Nucleotide-binding</keyword>
<proteinExistence type="predicted"/>